<accession>Q9PBM2</accession>
<dbReference type="STRING" id="160492.XF_2118"/>
<dbReference type="AlphaFoldDB" id="Q9PBM2"/>
<sequence length="148" mass="15990">MTKCVAWCCAVPMNAPCVKAGLRDDLSPLPAHRCITAVDQPPQRSLTTGLPPMKTPDISALFVYLLIAVSLPLASCTSVAPLGILPTTPSEAVCNRLPRLPVPPIPNEQPEIFATFRRVIGLYINEINKYNAQAACRAQVHATYQEAP</sequence>
<dbReference type="HOGENOM" id="CLU_1795743_0_0_6"/>
<organism evidence="1 2">
    <name type="scientific">Xylella fastidiosa (strain 9a5c)</name>
    <dbReference type="NCBI Taxonomy" id="160492"/>
    <lineage>
        <taxon>Bacteria</taxon>
        <taxon>Pseudomonadati</taxon>
        <taxon>Pseudomonadota</taxon>
        <taxon>Gammaproteobacteria</taxon>
        <taxon>Lysobacterales</taxon>
        <taxon>Lysobacteraceae</taxon>
        <taxon>Xylella</taxon>
    </lineage>
</organism>
<dbReference type="PIR" id="G82599">
    <property type="entry name" value="G82599"/>
</dbReference>
<evidence type="ECO:0000313" key="1">
    <source>
        <dbReference type="EMBL" id="AAF84917.1"/>
    </source>
</evidence>
<protein>
    <submittedName>
        <fullName evidence="1">Uncharacterized protein</fullName>
    </submittedName>
</protein>
<dbReference type="EMBL" id="AE003849">
    <property type="protein sequence ID" value="AAF84917.1"/>
    <property type="molecule type" value="Genomic_DNA"/>
</dbReference>
<proteinExistence type="predicted"/>
<reference evidence="1 2" key="1">
    <citation type="journal article" date="2000" name="Nature">
        <title>The genome sequence of the plant pathogen Xylella fastidiosa.</title>
        <authorList>
            <person name="Simpson A.J."/>
            <person name="Reinach F.C."/>
            <person name="Arruda P."/>
            <person name="Abreu F.A."/>
            <person name="Acencio M."/>
            <person name="Alvarenga R."/>
            <person name="Alves L.M."/>
            <person name="Araya J.E."/>
            <person name="Baia G.S."/>
            <person name="Baptista C.S."/>
            <person name="Barros M.H."/>
            <person name="Bonaccorsi E.D."/>
            <person name="Bordin S."/>
            <person name="Bove J.M."/>
            <person name="Briones M.R."/>
            <person name="Bueno M.R."/>
            <person name="Camargo A.A."/>
            <person name="Camargo L.E."/>
            <person name="Carraro D.M."/>
            <person name="Carrer H."/>
            <person name="Colauto N.B."/>
            <person name="Colombo C."/>
            <person name="Costa F.F."/>
            <person name="Costa M.C."/>
            <person name="Costa-Neto C.M."/>
            <person name="Coutinho L.L."/>
            <person name="Cristofani M."/>
            <person name="Dias-Neto E."/>
            <person name="Docena C."/>
            <person name="El-Dorry H."/>
            <person name="Facincani A.P."/>
            <person name="Ferreira A.J."/>
            <person name="Ferreira V.C."/>
            <person name="Ferro J.A."/>
            <person name="Fraga J.S."/>
            <person name="Franca S.C."/>
            <person name="Franco M.C."/>
            <person name="Frohme M."/>
            <person name="Furlan L.R."/>
            <person name="Garnier M."/>
            <person name="Goldman G.H."/>
            <person name="Goldman M.H."/>
            <person name="Gomes S.L."/>
            <person name="Gruber A."/>
            <person name="Ho P.L."/>
            <person name="Hoheisel J.D."/>
            <person name="Junqueira M.L."/>
            <person name="Kemper E.L."/>
            <person name="Kitajima J.P."/>
            <person name="Krieger J.E."/>
            <person name="Kuramae E.E."/>
            <person name="Laigret F."/>
            <person name="Lambais M.R."/>
            <person name="Leite L.C."/>
            <person name="Lemos E.G."/>
            <person name="Lemos M.V."/>
            <person name="Lopes S.A."/>
            <person name="Lopes C.R."/>
            <person name="Machado J.A."/>
            <person name="Machado M.A."/>
            <person name="Madeira A.M."/>
            <person name="Madeira H.M."/>
            <person name="Marino C.L."/>
            <person name="Marques M.V."/>
            <person name="Martins E.A."/>
            <person name="Martins E.M."/>
            <person name="Matsukuma A.Y."/>
            <person name="Menck C.F."/>
            <person name="Miracca E.C."/>
            <person name="Miyaki C.Y."/>
            <person name="Monteriro-Vitorello C.B."/>
            <person name="Moon D.H."/>
            <person name="Nagai M.A."/>
            <person name="Nascimento A.L."/>
            <person name="Netto L.E."/>
            <person name="Nhani A.Jr."/>
            <person name="Nobrega F.G."/>
            <person name="Nunes L.R."/>
            <person name="Oliveira M.A."/>
            <person name="de Oliveira M.C."/>
            <person name="de Oliveira R.C."/>
            <person name="Palmieri D.A."/>
            <person name="Paris A."/>
            <person name="Peixoto B.R."/>
            <person name="Pereira G.A."/>
            <person name="Pereira H.A.Jr."/>
            <person name="Pesquero J.B."/>
            <person name="Quaggio R.B."/>
            <person name="Roberto P.G."/>
            <person name="Rodrigues V."/>
            <person name="de M Rosa A.J."/>
            <person name="de Rosa V.E.Jr."/>
            <person name="de Sa R.G."/>
            <person name="Santelli R.V."/>
            <person name="Sawasaki H.E."/>
            <person name="da Silva A.C."/>
            <person name="da Silva A.M."/>
            <person name="da Silva F.R."/>
            <person name="da Silva W.A.Jr."/>
            <person name="da Silveira J.F."/>
            <person name="Silvestri M.L."/>
            <person name="Siqueira W.J."/>
            <person name="de Souza A.A."/>
            <person name="de Souza A.P."/>
            <person name="Terenzi M.F."/>
            <person name="Truffi D."/>
            <person name="Tsai S.M."/>
            <person name="Tsuhako M.H."/>
            <person name="Vallada H."/>
            <person name="Van Sluys M.A."/>
            <person name="Verjovski-Almeida S."/>
            <person name="Vettore A.L."/>
            <person name="Zago M.A."/>
            <person name="Zatz M."/>
            <person name="Meidanis J."/>
            <person name="Setubal J.C."/>
        </authorList>
    </citation>
    <scope>NUCLEOTIDE SEQUENCE [LARGE SCALE GENOMIC DNA]</scope>
    <source>
        <strain evidence="1 2">9a5c</strain>
    </source>
</reference>
<evidence type="ECO:0000313" key="2">
    <source>
        <dbReference type="Proteomes" id="UP000000812"/>
    </source>
</evidence>
<dbReference type="KEGG" id="xfa:XF_2118"/>
<gene>
    <name evidence="1" type="ordered locus">XF_2118</name>
</gene>
<name>Q9PBM2_XYLFA</name>
<dbReference type="Proteomes" id="UP000000812">
    <property type="component" value="Chromosome"/>
</dbReference>